<proteinExistence type="predicted"/>
<name>C5SZW6_ACIDE</name>
<gene>
    <name evidence="1" type="ORF">AcdelDRAFT_0196</name>
</gene>
<dbReference type="Gene3D" id="3.40.50.300">
    <property type="entry name" value="P-loop containing nucleotide triphosphate hydrolases"/>
    <property type="match status" value="1"/>
</dbReference>
<dbReference type="Proteomes" id="UP000003856">
    <property type="component" value="Unassembled WGS sequence"/>
</dbReference>
<accession>C5SZW6</accession>
<keyword evidence="2" id="KW-1185">Reference proteome</keyword>
<dbReference type="InterPro" id="IPR027417">
    <property type="entry name" value="P-loop_NTPase"/>
</dbReference>
<organism evidence="1 2">
    <name type="scientific">Acidovorax delafieldii 2AN</name>
    <dbReference type="NCBI Taxonomy" id="573060"/>
    <lineage>
        <taxon>Bacteria</taxon>
        <taxon>Pseudomonadati</taxon>
        <taxon>Pseudomonadota</taxon>
        <taxon>Betaproteobacteria</taxon>
        <taxon>Burkholderiales</taxon>
        <taxon>Comamonadaceae</taxon>
        <taxon>Acidovorax</taxon>
    </lineage>
</organism>
<dbReference type="PATRIC" id="fig|573060.9.peg.5085"/>
<comment type="caution">
    <text evidence="1">The sequence shown here is derived from an EMBL/GenBank/DDBJ whole genome shotgun (WGS) entry which is preliminary data.</text>
</comment>
<dbReference type="EMBL" id="ACQT01000002">
    <property type="protein sequence ID" value="EER62282.1"/>
    <property type="molecule type" value="Genomic_DNA"/>
</dbReference>
<sequence length="190" mass="20747">MANLFCPHDAREPFASLDHVWRLFISPWSACPTSCRTANRFSPISMKPLTSGTPAWSGATVAARPFWRAFLPANYKPTCGRCMRTGTVHYLAQQVSLRPDATVAELAGVQGVRDALKRIAAGSSAQADFDVVGARRDIEQQLGHALAQQGLQHLDASTPACALSGGEAIRVAVLPYTWIFRMRVTPSHEW</sequence>
<evidence type="ECO:0000313" key="1">
    <source>
        <dbReference type="EMBL" id="EER62282.1"/>
    </source>
</evidence>
<dbReference type="AlphaFoldDB" id="C5SZW6"/>
<evidence type="ECO:0000313" key="2">
    <source>
        <dbReference type="Proteomes" id="UP000003856"/>
    </source>
</evidence>
<protein>
    <submittedName>
        <fullName evidence="1">Uncharacterized protein</fullName>
    </submittedName>
</protein>
<reference evidence="1 2" key="1">
    <citation type="submission" date="2009-05" db="EMBL/GenBank/DDBJ databases">
        <title>The draft genome of Acidovorax delafieldii 2AN.</title>
        <authorList>
            <consortium name="US DOE Joint Genome Institute (JGI-PGF)"/>
            <person name="Lucas S."/>
            <person name="Copeland A."/>
            <person name="Lapidus A."/>
            <person name="Glavina del Rio T."/>
            <person name="Tice H."/>
            <person name="Bruce D."/>
            <person name="Goodwin L."/>
            <person name="Pitluck S."/>
            <person name="Larimer F."/>
            <person name="Land M.L."/>
            <person name="Hauser L."/>
            <person name="Shelobolina E.S."/>
            <person name="Picardal F."/>
            <person name="Roden E."/>
            <person name="Emerson D."/>
        </authorList>
    </citation>
    <scope>NUCLEOTIDE SEQUENCE [LARGE SCALE GENOMIC DNA]</scope>
    <source>
        <strain evidence="1 2">2AN</strain>
    </source>
</reference>